<keyword evidence="3" id="KW-0804">Transcription</keyword>
<keyword evidence="1" id="KW-0805">Transcription regulation</keyword>
<dbReference type="RefSeq" id="WP_005976064.1">
    <property type="nucleotide sequence ID" value="NZ_CABKNW010000001.1"/>
</dbReference>
<evidence type="ECO:0000313" key="5">
    <source>
        <dbReference type="EMBL" id="SQJ00300.1"/>
    </source>
</evidence>
<dbReference type="EMBL" id="LS483487">
    <property type="protein sequence ID" value="SQJ00300.1"/>
    <property type="molecule type" value="Genomic_DNA"/>
</dbReference>
<proteinExistence type="predicted"/>
<accession>A0AAX1TSG5</accession>
<dbReference type="InterPro" id="IPR002577">
    <property type="entry name" value="HTH_HxlR"/>
</dbReference>
<dbReference type="CDD" id="cd00090">
    <property type="entry name" value="HTH_ARSR"/>
    <property type="match status" value="1"/>
</dbReference>
<dbReference type="SUPFAM" id="SSF46785">
    <property type="entry name" value="Winged helix' DNA-binding domain"/>
    <property type="match status" value="1"/>
</dbReference>
<dbReference type="AlphaFoldDB" id="A0AAX1TSG5"/>
<dbReference type="InterPro" id="IPR011991">
    <property type="entry name" value="ArsR-like_HTH"/>
</dbReference>
<feature type="domain" description="HTH hxlR-type" evidence="4">
    <location>
        <begin position="5"/>
        <end position="103"/>
    </location>
</feature>
<dbReference type="PROSITE" id="PS51118">
    <property type="entry name" value="HTH_HXLR"/>
    <property type="match status" value="1"/>
</dbReference>
<dbReference type="InterPro" id="IPR036390">
    <property type="entry name" value="WH_DNA-bd_sf"/>
</dbReference>
<protein>
    <submittedName>
        <fullName evidence="5">Uncharacterized HTH-type transcriptional regulator yybR</fullName>
    </submittedName>
</protein>
<dbReference type="InterPro" id="IPR036388">
    <property type="entry name" value="WH-like_DNA-bd_sf"/>
</dbReference>
<sequence length="116" mass="13766">MSKKCPIEYTISLISGKWKIMLIKELSKEPMRYGELLKEIPIISPKVLVQHLRELEKDKLIKREIFPEIPPRVEYSLSDKGRSLYNIFLELRKWGLTEDNEELVECNFCKKCQILL</sequence>
<gene>
    <name evidence="5" type="primary">yybR_1</name>
    <name evidence="5" type="ORF">NCTC12112_00625</name>
</gene>
<name>A0AAX1TSG5_9FUSO</name>
<organism evidence="5 6">
    <name type="scientific">Fusobacterium ulcerans</name>
    <dbReference type="NCBI Taxonomy" id="861"/>
    <lineage>
        <taxon>Bacteria</taxon>
        <taxon>Fusobacteriati</taxon>
        <taxon>Fusobacteriota</taxon>
        <taxon>Fusobacteriia</taxon>
        <taxon>Fusobacteriales</taxon>
        <taxon>Fusobacteriaceae</taxon>
        <taxon>Fusobacterium</taxon>
    </lineage>
</organism>
<evidence type="ECO:0000256" key="1">
    <source>
        <dbReference type="ARBA" id="ARBA00023015"/>
    </source>
</evidence>
<evidence type="ECO:0000256" key="2">
    <source>
        <dbReference type="ARBA" id="ARBA00023125"/>
    </source>
</evidence>
<dbReference type="Gene3D" id="1.10.10.10">
    <property type="entry name" value="Winged helix-like DNA-binding domain superfamily/Winged helix DNA-binding domain"/>
    <property type="match status" value="1"/>
</dbReference>
<evidence type="ECO:0000313" key="6">
    <source>
        <dbReference type="Proteomes" id="UP000249008"/>
    </source>
</evidence>
<keyword evidence="2" id="KW-0238">DNA-binding</keyword>
<reference evidence="5 6" key="1">
    <citation type="submission" date="2018-06" db="EMBL/GenBank/DDBJ databases">
        <authorList>
            <consortium name="Pathogen Informatics"/>
            <person name="Doyle S."/>
        </authorList>
    </citation>
    <scope>NUCLEOTIDE SEQUENCE [LARGE SCALE GENOMIC DNA]</scope>
    <source>
        <strain evidence="5 6">NCTC12112</strain>
    </source>
</reference>
<dbReference type="GO" id="GO:0003677">
    <property type="term" value="F:DNA binding"/>
    <property type="evidence" value="ECO:0007669"/>
    <property type="project" value="UniProtKB-KW"/>
</dbReference>
<evidence type="ECO:0000259" key="4">
    <source>
        <dbReference type="PROSITE" id="PS51118"/>
    </source>
</evidence>
<dbReference type="Pfam" id="PF01638">
    <property type="entry name" value="HxlR"/>
    <property type="match status" value="1"/>
</dbReference>
<dbReference type="KEGG" id="ful:C4N20_10350"/>
<dbReference type="GeneID" id="78455214"/>
<dbReference type="PANTHER" id="PTHR33204">
    <property type="entry name" value="TRANSCRIPTIONAL REGULATOR, MARR FAMILY"/>
    <property type="match status" value="1"/>
</dbReference>
<dbReference type="Proteomes" id="UP000249008">
    <property type="component" value="Chromosome 1"/>
</dbReference>
<evidence type="ECO:0000256" key="3">
    <source>
        <dbReference type="ARBA" id="ARBA00023163"/>
    </source>
</evidence>